<comment type="subcellular location">
    <subcellularLocation>
        <location evidence="1">Nucleus</location>
    </subcellularLocation>
</comment>
<dbReference type="EMBL" id="ML995483">
    <property type="protein sequence ID" value="KAF2142798.1"/>
    <property type="molecule type" value="Genomic_DNA"/>
</dbReference>
<sequence>MHAYIRPNSFIVLRLPSGLLKVLEIVPNTTVSIGKFGTFPANQLLGRPYNLTFEILDKEDGLADTRLRVIPASELHEEVLKTDDASPEEGTLAVADANGEAGVEFDIVGENGEVLMRSNRLTIDDPTRQALSMEEIEELKKAGTSSGREIIAKIMASHQALDEKTAFSLAKYTLRKSRKYLKRFTVLPMDVSMLAEVLNDREAHRVMEAREEMLGLVGSWANVRYGGENRLEPSDTQEGAFVGGGRWLVVDETGGLIVAALAEKMGVLYPPEEEDDESDEEDNDQPADEEMPDAPQVPAADHASGTAQPSERTNGDTTTATAARNKHAIPAMSAQTNSLTLLHSNAQPNLGLLKYFGFDASSPNQPPTHPLYTHLKSLSWLQLLSPSEDAGYAEPERLDEETLKGMKSGKRGTYYRKRRRWERVRRVVDETRGGGFDGLVVASAMEPATILKHAVPLLRGGAQVVVYSPTVEPLTELMDLYGRDRKTAFINASQERGSEATDEAAQREFDDDFPVNPTLLLAPMLQTARVRSWQVLPGRTHPMMTSKGGAEGFLFTATRVLPAEGKIEARGKFSKKRKPQE</sequence>
<dbReference type="PANTHER" id="PTHR12945">
    <property type="entry name" value="TRANSLATION INITIATION FACTOR EIF3-RELATED"/>
    <property type="match status" value="1"/>
</dbReference>
<dbReference type="AlphaFoldDB" id="A0A6A6BGS5"/>
<dbReference type="GO" id="GO:0031515">
    <property type="term" value="C:tRNA (m1A) methyltransferase complex"/>
    <property type="evidence" value="ECO:0007669"/>
    <property type="project" value="InterPro"/>
</dbReference>
<name>A0A6A6BGS5_9PEZI</name>
<evidence type="ECO:0000256" key="6">
    <source>
        <dbReference type="ARBA" id="ARBA00032319"/>
    </source>
</evidence>
<dbReference type="GO" id="GO:0030488">
    <property type="term" value="P:tRNA methylation"/>
    <property type="evidence" value="ECO:0007669"/>
    <property type="project" value="InterPro"/>
</dbReference>
<protein>
    <recommendedName>
        <fullName evidence="3">tRNA (adenine(58)-N(1))-methyltransferase non-catalytic subunit TRM6</fullName>
    </recommendedName>
    <alternativeName>
        <fullName evidence="6">tRNA(m1A58)-methyltransferase subunit TRM6</fullName>
    </alternativeName>
</protein>
<evidence type="ECO:0000256" key="2">
    <source>
        <dbReference type="ARBA" id="ARBA00008320"/>
    </source>
</evidence>
<proteinExistence type="inferred from homology"/>
<evidence type="ECO:0000256" key="1">
    <source>
        <dbReference type="ARBA" id="ARBA00004123"/>
    </source>
</evidence>
<feature type="region of interest" description="Disordered" evidence="7">
    <location>
        <begin position="269"/>
        <end position="319"/>
    </location>
</feature>
<dbReference type="InterPro" id="IPR017423">
    <property type="entry name" value="TRM6"/>
</dbReference>
<dbReference type="Proteomes" id="UP000799438">
    <property type="component" value="Unassembled WGS sequence"/>
</dbReference>
<evidence type="ECO:0000256" key="3">
    <source>
        <dbReference type="ARBA" id="ARBA00021704"/>
    </source>
</evidence>
<feature type="non-terminal residue" evidence="8">
    <location>
        <position position="581"/>
    </location>
</feature>
<evidence type="ECO:0000313" key="9">
    <source>
        <dbReference type="Proteomes" id="UP000799438"/>
    </source>
</evidence>
<dbReference type="GO" id="GO:0005634">
    <property type="term" value="C:nucleus"/>
    <property type="evidence" value="ECO:0007669"/>
    <property type="project" value="UniProtKB-SubCell"/>
</dbReference>
<keyword evidence="5" id="KW-0539">Nucleus</keyword>
<keyword evidence="4" id="KW-0819">tRNA processing</keyword>
<dbReference type="PANTHER" id="PTHR12945:SF0">
    <property type="entry name" value="TRNA (ADENINE(58)-N(1))-METHYLTRANSFERASE NON-CATALYTIC SUBUNIT TRM6"/>
    <property type="match status" value="1"/>
</dbReference>
<evidence type="ECO:0000256" key="7">
    <source>
        <dbReference type="SAM" id="MobiDB-lite"/>
    </source>
</evidence>
<evidence type="ECO:0000256" key="4">
    <source>
        <dbReference type="ARBA" id="ARBA00022694"/>
    </source>
</evidence>
<dbReference type="RefSeq" id="XP_033398510.1">
    <property type="nucleotide sequence ID" value="XM_033536052.1"/>
</dbReference>
<accession>A0A6A6BGS5</accession>
<evidence type="ECO:0000256" key="5">
    <source>
        <dbReference type="ARBA" id="ARBA00023242"/>
    </source>
</evidence>
<feature type="compositionally biased region" description="Acidic residues" evidence="7">
    <location>
        <begin position="271"/>
        <end position="292"/>
    </location>
</feature>
<gene>
    <name evidence="8" type="ORF">K452DRAFT_202030</name>
</gene>
<comment type="similarity">
    <text evidence="2">Belongs to the TRM6/GCD10 family.</text>
</comment>
<organism evidence="8 9">
    <name type="scientific">Aplosporella prunicola CBS 121167</name>
    <dbReference type="NCBI Taxonomy" id="1176127"/>
    <lineage>
        <taxon>Eukaryota</taxon>
        <taxon>Fungi</taxon>
        <taxon>Dikarya</taxon>
        <taxon>Ascomycota</taxon>
        <taxon>Pezizomycotina</taxon>
        <taxon>Dothideomycetes</taxon>
        <taxon>Dothideomycetes incertae sedis</taxon>
        <taxon>Botryosphaeriales</taxon>
        <taxon>Aplosporellaceae</taxon>
        <taxon>Aplosporella</taxon>
    </lineage>
</organism>
<dbReference type="GeneID" id="54293548"/>
<reference evidence="8" key="1">
    <citation type="journal article" date="2020" name="Stud. Mycol.">
        <title>101 Dothideomycetes genomes: a test case for predicting lifestyles and emergence of pathogens.</title>
        <authorList>
            <person name="Haridas S."/>
            <person name="Albert R."/>
            <person name="Binder M."/>
            <person name="Bloem J."/>
            <person name="Labutti K."/>
            <person name="Salamov A."/>
            <person name="Andreopoulos B."/>
            <person name="Baker S."/>
            <person name="Barry K."/>
            <person name="Bills G."/>
            <person name="Bluhm B."/>
            <person name="Cannon C."/>
            <person name="Castanera R."/>
            <person name="Culley D."/>
            <person name="Daum C."/>
            <person name="Ezra D."/>
            <person name="Gonzalez J."/>
            <person name="Henrissat B."/>
            <person name="Kuo A."/>
            <person name="Liang C."/>
            <person name="Lipzen A."/>
            <person name="Lutzoni F."/>
            <person name="Magnuson J."/>
            <person name="Mondo S."/>
            <person name="Nolan M."/>
            <person name="Ohm R."/>
            <person name="Pangilinan J."/>
            <person name="Park H.-J."/>
            <person name="Ramirez L."/>
            <person name="Alfaro M."/>
            <person name="Sun H."/>
            <person name="Tritt A."/>
            <person name="Yoshinaga Y."/>
            <person name="Zwiers L.-H."/>
            <person name="Turgeon B."/>
            <person name="Goodwin S."/>
            <person name="Spatafora J."/>
            <person name="Crous P."/>
            <person name="Grigoriev I."/>
        </authorList>
    </citation>
    <scope>NUCLEOTIDE SEQUENCE</scope>
    <source>
        <strain evidence="8">CBS 121167</strain>
    </source>
</reference>
<evidence type="ECO:0000313" key="8">
    <source>
        <dbReference type="EMBL" id="KAF2142798.1"/>
    </source>
</evidence>
<feature type="compositionally biased region" description="Polar residues" evidence="7">
    <location>
        <begin position="305"/>
        <end position="319"/>
    </location>
</feature>
<dbReference type="OrthoDB" id="10254665at2759"/>
<dbReference type="Pfam" id="PF04189">
    <property type="entry name" value="Gcd10p"/>
    <property type="match status" value="1"/>
</dbReference>
<keyword evidence="9" id="KW-1185">Reference proteome</keyword>